<keyword evidence="4" id="KW-1185">Reference proteome</keyword>
<keyword evidence="2" id="KW-0812">Transmembrane</keyword>
<keyword evidence="2" id="KW-1133">Transmembrane helix</keyword>
<proteinExistence type="predicted"/>
<evidence type="ECO:0000256" key="2">
    <source>
        <dbReference type="SAM" id="Phobius"/>
    </source>
</evidence>
<keyword evidence="1" id="KW-0175">Coiled coil</keyword>
<name>A0ABW3L863_9BACL</name>
<evidence type="ECO:0000313" key="4">
    <source>
        <dbReference type="Proteomes" id="UP001597109"/>
    </source>
</evidence>
<sequence length="196" mass="22328">MKSSIGSVFIFLGAVTLFYLLRTYSYLFDFLFVHWIIELIFLIGTVILAVWSVRELDKLISSSRFDVYIQSVAILLVGLFFTYLMFASHFYSEEYLKAAGLEKVERLFEIAEMDLDAEQLREAAEEVTFEENAFAYSLYGLNPNPSGAEQLEVLDFERRYNSYELLIGAGSGAETADYTFTRDGLGFKISGSSMME</sequence>
<organism evidence="3 4">
    <name type="scientific">Metaplanococcus flavidus</name>
    <dbReference type="NCBI Taxonomy" id="569883"/>
    <lineage>
        <taxon>Bacteria</taxon>
        <taxon>Bacillati</taxon>
        <taxon>Bacillota</taxon>
        <taxon>Bacilli</taxon>
        <taxon>Bacillales</taxon>
        <taxon>Caryophanaceae</taxon>
        <taxon>Metaplanococcus</taxon>
    </lineage>
</organism>
<gene>
    <name evidence="3" type="ORF">ACFQ1X_02335</name>
</gene>
<dbReference type="Proteomes" id="UP001597109">
    <property type="component" value="Unassembled WGS sequence"/>
</dbReference>
<feature type="coiled-coil region" evidence="1">
    <location>
        <begin position="101"/>
        <end position="130"/>
    </location>
</feature>
<feature type="transmembrane region" description="Helical" evidence="2">
    <location>
        <begin position="32"/>
        <end position="53"/>
    </location>
</feature>
<feature type="transmembrane region" description="Helical" evidence="2">
    <location>
        <begin position="7"/>
        <end position="26"/>
    </location>
</feature>
<feature type="transmembrane region" description="Helical" evidence="2">
    <location>
        <begin position="65"/>
        <end position="86"/>
    </location>
</feature>
<protein>
    <submittedName>
        <fullName evidence="3">Uncharacterized protein</fullName>
    </submittedName>
</protein>
<dbReference type="EMBL" id="JBHTKI010000003">
    <property type="protein sequence ID" value="MFD1030275.1"/>
    <property type="molecule type" value="Genomic_DNA"/>
</dbReference>
<keyword evidence="2" id="KW-0472">Membrane</keyword>
<accession>A0ABW3L863</accession>
<dbReference type="RefSeq" id="WP_144841345.1">
    <property type="nucleotide sequence ID" value="NZ_JBHTKI010000003.1"/>
</dbReference>
<comment type="caution">
    <text evidence="3">The sequence shown here is derived from an EMBL/GenBank/DDBJ whole genome shotgun (WGS) entry which is preliminary data.</text>
</comment>
<reference evidence="4" key="1">
    <citation type="journal article" date="2019" name="Int. J. Syst. Evol. Microbiol.">
        <title>The Global Catalogue of Microorganisms (GCM) 10K type strain sequencing project: providing services to taxonomists for standard genome sequencing and annotation.</title>
        <authorList>
            <consortium name="The Broad Institute Genomics Platform"/>
            <consortium name="The Broad Institute Genome Sequencing Center for Infectious Disease"/>
            <person name="Wu L."/>
            <person name="Ma J."/>
        </authorList>
    </citation>
    <scope>NUCLEOTIDE SEQUENCE [LARGE SCALE GENOMIC DNA]</scope>
    <source>
        <strain evidence="4">CCUG 56756</strain>
    </source>
</reference>
<evidence type="ECO:0000256" key="1">
    <source>
        <dbReference type="SAM" id="Coils"/>
    </source>
</evidence>
<evidence type="ECO:0000313" key="3">
    <source>
        <dbReference type="EMBL" id="MFD1030275.1"/>
    </source>
</evidence>